<evidence type="ECO:0000313" key="5">
    <source>
        <dbReference type="EMBL" id="PKC00488.1"/>
    </source>
</evidence>
<dbReference type="PANTHER" id="PTHR22881:SF27">
    <property type="entry name" value="BROMODOMAIN CONTAINING 7_9"/>
    <property type="match status" value="1"/>
</dbReference>
<dbReference type="AlphaFoldDB" id="A0A2N0NNJ3"/>
<dbReference type="EMBL" id="LLXJ01004156">
    <property type="protein sequence ID" value="PKB96104.1"/>
    <property type="molecule type" value="Genomic_DNA"/>
</dbReference>
<evidence type="ECO:0000313" key="6">
    <source>
        <dbReference type="Proteomes" id="UP000232722"/>
    </source>
</evidence>
<gene>
    <name evidence="5" type="ORF">RhiirA5_247871</name>
    <name evidence="4" type="ORF">RhiirA5_253450</name>
</gene>
<reference evidence="4 6" key="1">
    <citation type="submission" date="2016-04" db="EMBL/GenBank/DDBJ databases">
        <title>Genome analyses suggest a sexual origin of heterokaryosis in a supposedly ancient asexual fungus.</title>
        <authorList>
            <person name="Ropars J."/>
            <person name="Sedzielewska K."/>
            <person name="Noel J."/>
            <person name="Charron P."/>
            <person name="Farinelli L."/>
            <person name="Marton T."/>
            <person name="Kruger M."/>
            <person name="Pelin A."/>
            <person name="Brachmann A."/>
            <person name="Corradi N."/>
        </authorList>
    </citation>
    <scope>NUCLEOTIDE SEQUENCE [LARGE SCALE GENOMIC DNA]</scope>
    <source>
        <strain evidence="4 6">A5</strain>
    </source>
</reference>
<feature type="non-terminal residue" evidence="4">
    <location>
        <position position="53"/>
    </location>
</feature>
<dbReference type="GO" id="GO:0006325">
    <property type="term" value="P:chromatin organization"/>
    <property type="evidence" value="ECO:0007669"/>
    <property type="project" value="UniProtKB-ARBA"/>
</dbReference>
<name>A0A2N0NNJ3_9GLOM</name>
<dbReference type="Pfam" id="PF00439">
    <property type="entry name" value="Bromodomain"/>
    <property type="match status" value="1"/>
</dbReference>
<dbReference type="PROSITE" id="PS50014">
    <property type="entry name" value="BROMODOMAIN_2"/>
    <property type="match status" value="1"/>
</dbReference>
<sequence>IIKYPMDLFTINLKLKNNQYTSLEEFENDIYLIFCNCYKYNDVESEIYSLAKA</sequence>
<dbReference type="InterPro" id="IPR001487">
    <property type="entry name" value="Bromodomain"/>
</dbReference>
<evidence type="ECO:0000259" key="3">
    <source>
        <dbReference type="PROSITE" id="PS50014"/>
    </source>
</evidence>
<dbReference type="Gene3D" id="1.20.920.10">
    <property type="entry name" value="Bromodomain-like"/>
    <property type="match status" value="1"/>
</dbReference>
<organism evidence="4 6">
    <name type="scientific">Rhizophagus irregularis</name>
    <dbReference type="NCBI Taxonomy" id="588596"/>
    <lineage>
        <taxon>Eukaryota</taxon>
        <taxon>Fungi</taxon>
        <taxon>Fungi incertae sedis</taxon>
        <taxon>Mucoromycota</taxon>
        <taxon>Glomeromycotina</taxon>
        <taxon>Glomeromycetes</taxon>
        <taxon>Glomerales</taxon>
        <taxon>Glomeraceae</taxon>
        <taxon>Rhizophagus</taxon>
    </lineage>
</organism>
<dbReference type="PRINTS" id="PR00503">
    <property type="entry name" value="BROMODOMAIN"/>
</dbReference>
<accession>A0A2N0NNJ3</accession>
<dbReference type="InterPro" id="IPR036427">
    <property type="entry name" value="Bromodomain-like_sf"/>
</dbReference>
<feature type="non-terminal residue" evidence="4">
    <location>
        <position position="1"/>
    </location>
</feature>
<proteinExistence type="predicted"/>
<evidence type="ECO:0000256" key="1">
    <source>
        <dbReference type="ARBA" id="ARBA00023117"/>
    </source>
</evidence>
<evidence type="ECO:0000256" key="2">
    <source>
        <dbReference type="PROSITE-ProRule" id="PRU00035"/>
    </source>
</evidence>
<keyword evidence="1 2" id="KW-0103">Bromodomain</keyword>
<dbReference type="SUPFAM" id="SSF47370">
    <property type="entry name" value="Bromodomain"/>
    <property type="match status" value="1"/>
</dbReference>
<feature type="domain" description="Bromo" evidence="3">
    <location>
        <begin position="1"/>
        <end position="48"/>
    </location>
</feature>
<dbReference type="EMBL" id="LLXJ01001854">
    <property type="protein sequence ID" value="PKC00488.1"/>
    <property type="molecule type" value="Genomic_DNA"/>
</dbReference>
<dbReference type="InterPro" id="IPR051831">
    <property type="entry name" value="Bromodomain_contain_prot"/>
</dbReference>
<comment type="caution">
    <text evidence="4">The sequence shown here is derived from an EMBL/GenBank/DDBJ whole genome shotgun (WGS) entry which is preliminary data.</text>
</comment>
<evidence type="ECO:0000313" key="4">
    <source>
        <dbReference type="EMBL" id="PKB96104.1"/>
    </source>
</evidence>
<dbReference type="PANTHER" id="PTHR22881">
    <property type="entry name" value="BROMODOMAIN CONTAINING PROTEIN"/>
    <property type="match status" value="1"/>
</dbReference>
<reference evidence="4 6" key="2">
    <citation type="submission" date="2017-09" db="EMBL/GenBank/DDBJ databases">
        <title>Extensive intraspecific genome diversity in a model arbuscular mycorrhizal fungus.</title>
        <authorList>
            <person name="Chen E.C."/>
            <person name="Morin E."/>
            <person name="Beaudet D."/>
            <person name="Noel J."/>
            <person name="Ndikumana S."/>
            <person name="Charron P."/>
            <person name="St-Onge C."/>
            <person name="Giorgi J."/>
            <person name="Grigoriev I.V."/>
            <person name="Roux C."/>
            <person name="Martin F.M."/>
            <person name="Corradi N."/>
        </authorList>
    </citation>
    <scope>NUCLEOTIDE SEQUENCE [LARGE SCALE GENOMIC DNA]</scope>
    <source>
        <strain evidence="4 6">A5</strain>
    </source>
</reference>
<protein>
    <submittedName>
        <fullName evidence="4">Bromodomain-containing protein</fullName>
    </submittedName>
</protein>
<dbReference type="Proteomes" id="UP000232722">
    <property type="component" value="Unassembled WGS sequence"/>
</dbReference>